<protein>
    <recommendedName>
        <fullName evidence="2">HipA-like C-terminal domain-containing protein</fullName>
    </recommendedName>
</protein>
<gene>
    <name evidence="1" type="ORF">MNB_SV-13-222</name>
</gene>
<accession>A0A1W1D0U9</accession>
<name>A0A1W1D0U9_9ZZZZ</name>
<dbReference type="AlphaFoldDB" id="A0A1W1D0U9"/>
<evidence type="ECO:0008006" key="2">
    <source>
        <dbReference type="Google" id="ProtNLM"/>
    </source>
</evidence>
<reference evidence="1" key="1">
    <citation type="submission" date="2016-10" db="EMBL/GenBank/DDBJ databases">
        <authorList>
            <person name="de Groot N.N."/>
        </authorList>
    </citation>
    <scope>NUCLEOTIDE SEQUENCE</scope>
</reference>
<sequence length="302" mass="35439">MKKYKIYNILSRDEMEQLGTKEKFWFYDTDDVKKLFKIGRPNTGENWSEKVAFELAKLLNIPCAKYEFAKWNDKLGTISTSFTDGYLIHANELLAYYDERYQKSSTYHATDYILENVLELIEVKLNTLDLPTDNIDSNEIKTPIELFIGYLVFDFWIANLDRHHENWGIILGKNVFKFAPTYDHAAGLGSKVSKEEAKKRLNSKDKNYRVKKFVTKAKSPFYSSNGKQLKTIEVIEILAQTNIETTCYWIDKITSLSQEQFKNILDRVPDIFMDEILKSFVLEMLNENKNRLLDIKTEYCDE</sequence>
<organism evidence="1">
    <name type="scientific">hydrothermal vent metagenome</name>
    <dbReference type="NCBI Taxonomy" id="652676"/>
    <lineage>
        <taxon>unclassified sequences</taxon>
        <taxon>metagenomes</taxon>
        <taxon>ecological metagenomes</taxon>
    </lineage>
</organism>
<dbReference type="EMBL" id="FPHM01000265">
    <property type="protein sequence ID" value="SFV71547.1"/>
    <property type="molecule type" value="Genomic_DNA"/>
</dbReference>
<evidence type="ECO:0000313" key="1">
    <source>
        <dbReference type="EMBL" id="SFV71547.1"/>
    </source>
</evidence>
<proteinExistence type="predicted"/>
<dbReference type="Gene3D" id="1.10.1070.20">
    <property type="match status" value="1"/>
</dbReference>